<feature type="region of interest" description="Disordered" evidence="6">
    <location>
        <begin position="180"/>
        <end position="202"/>
    </location>
</feature>
<feature type="coiled-coil region" evidence="5">
    <location>
        <begin position="78"/>
        <end position="112"/>
    </location>
</feature>
<accession>A0A8J5CLW0</accession>
<keyword evidence="8" id="KW-1185">Reference proteome</keyword>
<evidence type="ECO:0000256" key="1">
    <source>
        <dbReference type="ARBA" id="ARBA00008045"/>
    </source>
</evidence>
<evidence type="ECO:0000256" key="5">
    <source>
        <dbReference type="SAM" id="Coils"/>
    </source>
</evidence>
<proteinExistence type="inferred from homology"/>
<organism evidence="7 8">
    <name type="scientific">Chionoecetes opilio</name>
    <name type="common">Atlantic snow crab</name>
    <name type="synonym">Cancer opilio</name>
    <dbReference type="NCBI Taxonomy" id="41210"/>
    <lineage>
        <taxon>Eukaryota</taxon>
        <taxon>Metazoa</taxon>
        <taxon>Ecdysozoa</taxon>
        <taxon>Arthropoda</taxon>
        <taxon>Crustacea</taxon>
        <taxon>Multicrustacea</taxon>
        <taxon>Malacostraca</taxon>
        <taxon>Eumalacostraca</taxon>
        <taxon>Eucarida</taxon>
        <taxon>Decapoda</taxon>
        <taxon>Pleocyemata</taxon>
        <taxon>Brachyura</taxon>
        <taxon>Eubrachyura</taxon>
        <taxon>Majoidea</taxon>
        <taxon>Majidae</taxon>
        <taxon>Chionoecetes</taxon>
    </lineage>
</organism>
<dbReference type="GO" id="GO:0051082">
    <property type="term" value="F:unfolded protein binding"/>
    <property type="evidence" value="ECO:0007669"/>
    <property type="project" value="InterPro"/>
</dbReference>
<evidence type="ECO:0000256" key="2">
    <source>
        <dbReference type="ARBA" id="ARBA00011695"/>
    </source>
</evidence>
<comment type="caution">
    <text evidence="7">The sequence shown here is derived from an EMBL/GenBank/DDBJ whole genome shotgun (WGS) entry which is preliminary data.</text>
</comment>
<dbReference type="Pfam" id="PF01920">
    <property type="entry name" value="Prefoldin_2"/>
    <property type="match status" value="1"/>
</dbReference>
<dbReference type="OrthoDB" id="29646at2759"/>
<dbReference type="CDD" id="cd23163">
    <property type="entry name" value="Prefoldin_2"/>
    <property type="match status" value="1"/>
</dbReference>
<dbReference type="SUPFAM" id="SSF46579">
    <property type="entry name" value="Prefoldin"/>
    <property type="match status" value="1"/>
</dbReference>
<comment type="similarity">
    <text evidence="1">Belongs to the prefoldin subunit beta family.</text>
</comment>
<dbReference type="FunFam" id="1.10.287.370:FF:000002">
    <property type="entry name" value="Prefoldin subunit 2"/>
    <property type="match status" value="1"/>
</dbReference>
<evidence type="ECO:0000256" key="3">
    <source>
        <dbReference type="ARBA" id="ARBA00023186"/>
    </source>
</evidence>
<feature type="compositionally biased region" description="Polar residues" evidence="6">
    <location>
        <begin position="188"/>
        <end position="202"/>
    </location>
</feature>
<keyword evidence="5" id="KW-0175">Coiled coil</keyword>
<evidence type="ECO:0000256" key="4">
    <source>
        <dbReference type="ARBA" id="ARBA00024667"/>
    </source>
</evidence>
<name>A0A8J5CLW0_CHIOP</name>
<dbReference type="Gene3D" id="1.10.287.370">
    <property type="match status" value="1"/>
</dbReference>
<protein>
    <submittedName>
        <fullName evidence="7">Prefoldin subunit 2</fullName>
    </submittedName>
</protein>
<keyword evidence="3" id="KW-0143">Chaperone</keyword>
<dbReference type="GO" id="GO:0006457">
    <property type="term" value="P:protein folding"/>
    <property type="evidence" value="ECO:0007669"/>
    <property type="project" value="InterPro"/>
</dbReference>
<dbReference type="AlphaFoldDB" id="A0A8J5CLW0"/>
<gene>
    <name evidence="7" type="primary">PFDN2</name>
    <name evidence="7" type="ORF">GWK47_012512</name>
</gene>
<reference evidence="7" key="1">
    <citation type="submission" date="2020-07" db="EMBL/GenBank/DDBJ databases">
        <title>The High-quality genome of the commercially important snow crab, Chionoecetes opilio.</title>
        <authorList>
            <person name="Jeong J.-H."/>
            <person name="Ryu S."/>
        </authorList>
    </citation>
    <scope>NUCLEOTIDE SEQUENCE</scope>
    <source>
        <strain evidence="7">MADBK_172401_WGS</strain>
        <tissue evidence="7">Digestive gland</tissue>
    </source>
</reference>
<evidence type="ECO:0000313" key="7">
    <source>
        <dbReference type="EMBL" id="KAG0715189.1"/>
    </source>
</evidence>
<comment type="function">
    <text evidence="4">Binds specifically to cytosolic chaperonin (c-CPN) and transfers target proteins to it. Binds to nascent polypeptide chain and promotes folding in an environment in which there are many competing pathways for nonnative proteins.</text>
</comment>
<dbReference type="PANTHER" id="PTHR13303">
    <property type="entry name" value="PREFOLDIN SUBUNIT 2"/>
    <property type="match status" value="1"/>
</dbReference>
<dbReference type="Proteomes" id="UP000770661">
    <property type="component" value="Unassembled WGS sequence"/>
</dbReference>
<dbReference type="InterPro" id="IPR009053">
    <property type="entry name" value="Prefoldin"/>
</dbReference>
<comment type="subunit">
    <text evidence="2">Heterohexamer of two PFD-alpha type and four PFD-beta type subunits.</text>
</comment>
<sequence length="202" mass="22904">MARQEEGELIPAVSGAILAMMDDSSDEEEDIMYQYHPLLASLADMMRYMSTNMADKKVTPANQKTMTKAEGEEIVQKFQQLRNEQRSLMAKITELEQDLNEHKIVIETLQDVSPERKCFRMVGGVLVERTVTEVLPALMNNKEQLTKVIDSLNIKLVSKGKEVNEYRAKHNIKVRGQDDIKETHHQDTTNTGTQGILVSNKA</sequence>
<dbReference type="InterPro" id="IPR027235">
    <property type="entry name" value="PFD2"/>
</dbReference>
<evidence type="ECO:0000313" key="8">
    <source>
        <dbReference type="Proteomes" id="UP000770661"/>
    </source>
</evidence>
<dbReference type="EMBL" id="JACEEZ010019935">
    <property type="protein sequence ID" value="KAG0715189.1"/>
    <property type="molecule type" value="Genomic_DNA"/>
</dbReference>
<dbReference type="GO" id="GO:0016272">
    <property type="term" value="C:prefoldin complex"/>
    <property type="evidence" value="ECO:0007669"/>
    <property type="project" value="InterPro"/>
</dbReference>
<dbReference type="InterPro" id="IPR002777">
    <property type="entry name" value="PFD_beta-like"/>
</dbReference>
<evidence type="ECO:0000256" key="6">
    <source>
        <dbReference type="SAM" id="MobiDB-lite"/>
    </source>
</evidence>